<evidence type="ECO:0000256" key="1">
    <source>
        <dbReference type="SAM" id="MobiDB-lite"/>
    </source>
</evidence>
<evidence type="ECO:0000313" key="2">
    <source>
        <dbReference type="EMBL" id="MEE2061689.1"/>
    </source>
</evidence>
<dbReference type="Proteomes" id="UP001336020">
    <property type="component" value="Unassembled WGS sequence"/>
</dbReference>
<dbReference type="EMBL" id="JAUTXY010000021">
    <property type="protein sequence ID" value="MEE2061689.1"/>
    <property type="molecule type" value="Genomic_DNA"/>
</dbReference>
<comment type="caution">
    <text evidence="2">The sequence shown here is derived from an EMBL/GenBank/DDBJ whole genome shotgun (WGS) entry which is preliminary data.</text>
</comment>
<dbReference type="RefSeq" id="WP_330136837.1">
    <property type="nucleotide sequence ID" value="NZ_JAUTXY010000021.1"/>
</dbReference>
<sequence>MTHAPADGTIIEGTSKGDGTAAILKAAGWKWGRSITAWYLPFSRDRAPQLARIDRTVAALRDAGYDVETDIDTTFRAAADAHRDRDARLTDRAEALAAKAEKQSRRRRRRPRPP</sequence>
<evidence type="ECO:0000313" key="3">
    <source>
        <dbReference type="Proteomes" id="UP001336020"/>
    </source>
</evidence>
<protein>
    <submittedName>
        <fullName evidence="2">Uncharacterized protein</fullName>
    </submittedName>
</protein>
<gene>
    <name evidence="2" type="ORF">Q7514_29620</name>
</gene>
<name>A0ABU7LJE6_9NOCA</name>
<feature type="region of interest" description="Disordered" evidence="1">
    <location>
        <begin position="93"/>
        <end position="114"/>
    </location>
</feature>
<feature type="compositionally biased region" description="Basic and acidic residues" evidence="1">
    <location>
        <begin position="93"/>
        <end position="103"/>
    </location>
</feature>
<keyword evidence="3" id="KW-1185">Reference proteome</keyword>
<proteinExistence type="predicted"/>
<organism evidence="2 3">
    <name type="scientific">Rhodococcus artemisiae</name>
    <dbReference type="NCBI Taxonomy" id="714159"/>
    <lineage>
        <taxon>Bacteria</taxon>
        <taxon>Bacillati</taxon>
        <taxon>Actinomycetota</taxon>
        <taxon>Actinomycetes</taxon>
        <taxon>Mycobacteriales</taxon>
        <taxon>Nocardiaceae</taxon>
        <taxon>Rhodococcus</taxon>
    </lineage>
</organism>
<accession>A0ABU7LJE6</accession>
<feature type="compositionally biased region" description="Basic residues" evidence="1">
    <location>
        <begin position="104"/>
        <end position="114"/>
    </location>
</feature>
<reference evidence="2 3" key="1">
    <citation type="submission" date="2023-07" db="EMBL/GenBank/DDBJ databases">
        <authorList>
            <person name="Girao M."/>
            <person name="Carvalho M.F."/>
        </authorList>
    </citation>
    <scope>NUCLEOTIDE SEQUENCE [LARGE SCALE GENOMIC DNA]</scope>
    <source>
        <strain evidence="2 3">YIM65754</strain>
    </source>
</reference>